<gene>
    <name evidence="2" type="ORF">NNC68_09110</name>
    <name evidence="1" type="ORF">NND11_06805</name>
</gene>
<evidence type="ECO:0000313" key="2">
    <source>
        <dbReference type="EMBL" id="MCP9549631.1"/>
    </source>
</evidence>
<accession>A0AAP2X8L3</accession>
<name>A0AAP2X8L3_9BACT</name>
<dbReference type="Proteomes" id="UP001206014">
    <property type="component" value="Unassembled WGS sequence"/>
</dbReference>
<dbReference type="AlphaFoldDB" id="A0AAP2X8L3"/>
<dbReference type="EMBL" id="JANDWU010000014">
    <property type="protein sequence ID" value="MCP9549631.1"/>
    <property type="molecule type" value="Genomic_DNA"/>
</dbReference>
<sequence length="68" mass="7658">MMENVEKAFNGLGRTKKVEFISKNIELASSSAVADYVKGYLFDVLKDVGDDEYVATYLRGKGYKVEKK</sequence>
<organism evidence="1 3">
    <name type="scientific">Segatella copri</name>
    <dbReference type="NCBI Taxonomy" id="165179"/>
    <lineage>
        <taxon>Bacteria</taxon>
        <taxon>Pseudomonadati</taxon>
        <taxon>Bacteroidota</taxon>
        <taxon>Bacteroidia</taxon>
        <taxon>Bacteroidales</taxon>
        <taxon>Prevotellaceae</taxon>
        <taxon>Segatella</taxon>
    </lineage>
</organism>
<proteinExistence type="predicted"/>
<evidence type="ECO:0000313" key="1">
    <source>
        <dbReference type="EMBL" id="MCP9501262.1"/>
    </source>
</evidence>
<dbReference type="RefSeq" id="WP_228114861.1">
    <property type="nucleotide sequence ID" value="NZ_CATKVX010000001.1"/>
</dbReference>
<dbReference type="EMBL" id="JANDXR010000006">
    <property type="protein sequence ID" value="MCP9501262.1"/>
    <property type="molecule type" value="Genomic_DNA"/>
</dbReference>
<protein>
    <submittedName>
        <fullName evidence="1">Uncharacterized protein</fullName>
    </submittedName>
</protein>
<reference evidence="1" key="1">
    <citation type="submission" date="2022-07" db="EMBL/GenBank/DDBJ databases">
        <title>Prevotella copri.</title>
        <authorList>
            <person name="Yang C."/>
        </authorList>
    </citation>
    <scope>NUCLEOTIDE SEQUENCE</scope>
    <source>
        <strain evidence="2">HF1805</strain>
        <strain evidence="1">HF88</strain>
    </source>
</reference>
<comment type="caution">
    <text evidence="1">The sequence shown here is derived from an EMBL/GenBank/DDBJ whole genome shotgun (WGS) entry which is preliminary data.</text>
</comment>
<evidence type="ECO:0000313" key="3">
    <source>
        <dbReference type="Proteomes" id="UP001206014"/>
    </source>
</evidence>
<dbReference type="Proteomes" id="UP001205506">
    <property type="component" value="Unassembled WGS sequence"/>
</dbReference>